<keyword evidence="2" id="KW-1133">Transmembrane helix</keyword>
<evidence type="ECO:0000256" key="2">
    <source>
        <dbReference type="SAM" id="Phobius"/>
    </source>
</evidence>
<dbReference type="EMBL" id="MK105855">
    <property type="protein sequence ID" value="AZF88680.1"/>
    <property type="molecule type" value="Genomic_DNA"/>
</dbReference>
<proteinExistence type="predicted"/>
<dbReference type="RefSeq" id="YP_009816913.1">
    <property type="nucleotide sequence ID" value="NC_048112.1"/>
</dbReference>
<organism evidence="3 4">
    <name type="scientific">Escherichia phage Skarpretter</name>
    <dbReference type="NCBI Taxonomy" id="2488654"/>
    <lineage>
        <taxon>Viruses</taxon>
        <taxon>Duplodnaviria</taxon>
        <taxon>Heunggongvirae</taxon>
        <taxon>Uroviricota</taxon>
        <taxon>Caudoviricetes</taxon>
        <taxon>Skarprettervirus</taxon>
        <taxon>Skarprettervirus skarpretter</taxon>
    </lineage>
</organism>
<evidence type="ECO:0000256" key="1">
    <source>
        <dbReference type="SAM" id="MobiDB-lite"/>
    </source>
</evidence>
<feature type="region of interest" description="Disordered" evidence="1">
    <location>
        <begin position="1"/>
        <end position="23"/>
    </location>
</feature>
<dbReference type="KEGG" id="vg:55008225"/>
<feature type="compositionally biased region" description="Basic and acidic residues" evidence="1">
    <location>
        <begin position="10"/>
        <end position="23"/>
    </location>
</feature>
<dbReference type="Proteomes" id="UP000279721">
    <property type="component" value="Segment"/>
</dbReference>
<sequence>MSNVIAGNFPDHRGTPPTPEKKTNRFTEWRDYWIEKYGLWNCLMIVWCVVGGGATLGIWGALVALNLEGIL</sequence>
<dbReference type="GeneID" id="55008225"/>
<keyword evidence="4" id="KW-1185">Reference proteome</keyword>
<name>A0A3G8F2X4_9CAUD</name>
<protein>
    <submittedName>
        <fullName evidence="3">Uncharacterized protein</fullName>
    </submittedName>
</protein>
<feature type="transmembrane region" description="Helical" evidence="2">
    <location>
        <begin position="38"/>
        <end position="65"/>
    </location>
</feature>
<keyword evidence="2" id="KW-0812">Transmembrane</keyword>
<accession>A0A3G8F2X4</accession>
<evidence type="ECO:0000313" key="4">
    <source>
        <dbReference type="Proteomes" id="UP000279721"/>
    </source>
</evidence>
<reference evidence="4" key="1">
    <citation type="submission" date="2018-10" db="EMBL/GenBank/DDBJ databases">
        <authorList>
            <person name="Olsen N.S."/>
            <person name="Kot W."/>
            <person name="Hansen L.H."/>
        </authorList>
    </citation>
    <scope>NUCLEOTIDE SEQUENCE [LARGE SCALE GENOMIC DNA]</scope>
</reference>
<keyword evidence="2" id="KW-0472">Membrane</keyword>
<evidence type="ECO:0000313" key="3">
    <source>
        <dbReference type="EMBL" id="AZF88680.1"/>
    </source>
</evidence>